<keyword evidence="3" id="KW-1185">Reference proteome</keyword>
<reference evidence="2 3" key="1">
    <citation type="journal article" date="2018" name="Front. Plant Sci.">
        <title>Red Clover (Trifolium pratense) and Zigzag Clover (T. medium) - A Picture of Genomic Similarities and Differences.</title>
        <authorList>
            <person name="Dluhosova J."/>
            <person name="Istvanek J."/>
            <person name="Nedelnik J."/>
            <person name="Repkova J."/>
        </authorList>
    </citation>
    <scope>NUCLEOTIDE SEQUENCE [LARGE SCALE GENOMIC DNA]</scope>
    <source>
        <strain evidence="3">cv. 10/8</strain>
        <tissue evidence="2">Leaf</tissue>
    </source>
</reference>
<comment type="caution">
    <text evidence="2">The sequence shown here is derived from an EMBL/GenBank/DDBJ whole genome shotgun (WGS) entry which is preliminary data.</text>
</comment>
<organism evidence="2 3">
    <name type="scientific">Trifolium medium</name>
    <dbReference type="NCBI Taxonomy" id="97028"/>
    <lineage>
        <taxon>Eukaryota</taxon>
        <taxon>Viridiplantae</taxon>
        <taxon>Streptophyta</taxon>
        <taxon>Embryophyta</taxon>
        <taxon>Tracheophyta</taxon>
        <taxon>Spermatophyta</taxon>
        <taxon>Magnoliopsida</taxon>
        <taxon>eudicotyledons</taxon>
        <taxon>Gunneridae</taxon>
        <taxon>Pentapetalae</taxon>
        <taxon>rosids</taxon>
        <taxon>fabids</taxon>
        <taxon>Fabales</taxon>
        <taxon>Fabaceae</taxon>
        <taxon>Papilionoideae</taxon>
        <taxon>50 kb inversion clade</taxon>
        <taxon>NPAAA clade</taxon>
        <taxon>Hologalegina</taxon>
        <taxon>IRL clade</taxon>
        <taxon>Trifolieae</taxon>
        <taxon>Trifolium</taxon>
    </lineage>
</organism>
<dbReference type="AlphaFoldDB" id="A0A392RVQ6"/>
<feature type="compositionally biased region" description="Basic residues" evidence="1">
    <location>
        <begin position="72"/>
        <end position="82"/>
    </location>
</feature>
<protein>
    <submittedName>
        <fullName evidence="2">Uncharacterized protein</fullName>
    </submittedName>
</protein>
<sequence>MIFYNEPKDVVLEYMRLMKEEGIIITGADIAPEPKEDRKGKRVAGKDKADVVVKEKKKRAATSVSDKENVTKKQRTQKKNPVRKLVVHEEDDEETDEEPLQ</sequence>
<evidence type="ECO:0000256" key="1">
    <source>
        <dbReference type="SAM" id="MobiDB-lite"/>
    </source>
</evidence>
<accession>A0A392RVQ6</accession>
<proteinExistence type="predicted"/>
<dbReference type="EMBL" id="LXQA010283023">
    <property type="protein sequence ID" value="MCI40708.1"/>
    <property type="molecule type" value="Genomic_DNA"/>
</dbReference>
<dbReference type="Proteomes" id="UP000265520">
    <property type="component" value="Unassembled WGS sequence"/>
</dbReference>
<name>A0A392RVQ6_9FABA</name>
<feature type="compositionally biased region" description="Acidic residues" evidence="1">
    <location>
        <begin position="89"/>
        <end position="101"/>
    </location>
</feature>
<feature type="region of interest" description="Disordered" evidence="1">
    <location>
        <begin position="30"/>
        <end position="101"/>
    </location>
</feature>
<feature type="compositionally biased region" description="Basic and acidic residues" evidence="1">
    <location>
        <begin position="32"/>
        <end position="54"/>
    </location>
</feature>
<evidence type="ECO:0000313" key="3">
    <source>
        <dbReference type="Proteomes" id="UP000265520"/>
    </source>
</evidence>
<feature type="non-terminal residue" evidence="2">
    <location>
        <position position="101"/>
    </location>
</feature>
<evidence type="ECO:0000313" key="2">
    <source>
        <dbReference type="EMBL" id="MCI40708.1"/>
    </source>
</evidence>